<keyword evidence="4" id="KW-1185">Reference proteome</keyword>
<dbReference type="HOGENOM" id="CLU_109501_0_1_1"/>
<proteinExistence type="predicted"/>
<reference evidence="3 4" key="1">
    <citation type="journal article" date="2011" name="Nat. Biotechnol.">
        <title>Comparative genomic analysis of the thermophilic biomass-degrading fungi Myceliophthora thermophila and Thielavia terrestris.</title>
        <authorList>
            <person name="Berka R.M."/>
            <person name="Grigoriev I.V."/>
            <person name="Otillar R."/>
            <person name="Salamov A."/>
            <person name="Grimwood J."/>
            <person name="Reid I."/>
            <person name="Ishmael N."/>
            <person name="John T."/>
            <person name="Darmond C."/>
            <person name="Moisan M.-C."/>
            <person name="Henrissat B."/>
            <person name="Coutinho P.M."/>
            <person name="Lombard V."/>
            <person name="Natvig D.O."/>
            <person name="Lindquist E."/>
            <person name="Schmutz J."/>
            <person name="Lucas S."/>
            <person name="Harris P."/>
            <person name="Powlowski J."/>
            <person name="Bellemare A."/>
            <person name="Taylor D."/>
            <person name="Butler G."/>
            <person name="de Vries R.P."/>
            <person name="Allijn I.E."/>
            <person name="van den Brink J."/>
            <person name="Ushinsky S."/>
            <person name="Storms R."/>
            <person name="Powell A.J."/>
            <person name="Paulsen I.T."/>
            <person name="Elbourne L.D.H."/>
            <person name="Baker S.E."/>
            <person name="Magnuson J."/>
            <person name="LaBoissiere S."/>
            <person name="Clutterbuck A.J."/>
            <person name="Martinez D."/>
            <person name="Wogulis M."/>
            <person name="de Leon A.L."/>
            <person name="Rey M.W."/>
            <person name="Tsang A."/>
        </authorList>
    </citation>
    <scope>NUCLEOTIDE SEQUENCE [LARGE SCALE GENOMIC DNA]</scope>
    <source>
        <strain evidence="4">ATCC 38088 / NRRL 8126</strain>
    </source>
</reference>
<accession>G2QXU6</accession>
<dbReference type="Pfam" id="PF21492">
    <property type="entry name" value="bL31_N"/>
    <property type="match status" value="1"/>
</dbReference>
<dbReference type="eggNOG" id="ENOG502RZ6E">
    <property type="taxonomic scope" value="Eukaryota"/>
</dbReference>
<dbReference type="GeneID" id="11516753"/>
<sequence>MGKLPTTLMRRPSLAPGSCLPSTSPAAAAVAATTITASPRTPLAHAAFPWPPAPSSQQQVRHATFVPRPRRPYQFTQLVQLSDGSTFTMRTTSPVALYKAAKDSRNHILWQPSEKSLKNVEVDEAGKLAAFRGRYGNVWNLEGPTIKVGEQAQTQQQQQQQQQQEEGKTEAEKEGAAAKAEGKPAEPATPEDPFDSLVDLISAYATEDKNLKGGLSAKDQARLDKRKK</sequence>
<dbReference type="Proteomes" id="UP000008181">
    <property type="component" value="Chromosome 1"/>
</dbReference>
<dbReference type="PANTHER" id="PTHR28174">
    <property type="entry name" value="54S RIBOSOMAL PROTEIN L36, MITOCHONDRIAL"/>
    <property type="match status" value="1"/>
</dbReference>
<dbReference type="InterPro" id="IPR048874">
    <property type="entry name" value="Ribosomal_bL31m_N"/>
</dbReference>
<protein>
    <recommendedName>
        <fullName evidence="2">Ribosomal protein bL31m N-terminal domain-containing protein</fullName>
    </recommendedName>
</protein>
<evidence type="ECO:0000259" key="2">
    <source>
        <dbReference type="Pfam" id="PF21492"/>
    </source>
</evidence>
<feature type="domain" description="Ribosomal protein bL31m N-terminal" evidence="2">
    <location>
        <begin position="68"/>
        <end position="113"/>
    </location>
</feature>
<feature type="region of interest" description="Disordered" evidence="1">
    <location>
        <begin position="208"/>
        <end position="228"/>
    </location>
</feature>
<dbReference type="AlphaFoldDB" id="G2QXU6"/>
<evidence type="ECO:0000313" key="3">
    <source>
        <dbReference type="EMBL" id="AEO63214.1"/>
    </source>
</evidence>
<dbReference type="RefSeq" id="XP_003649550.1">
    <property type="nucleotide sequence ID" value="XM_003649502.1"/>
</dbReference>
<dbReference type="PANTHER" id="PTHR28174:SF1">
    <property type="entry name" value="LARGE RIBOSOMAL SUBUNIT PROTEIN BL31M"/>
    <property type="match status" value="1"/>
</dbReference>
<gene>
    <name evidence="3" type="ORF">THITE_2108138</name>
</gene>
<feature type="region of interest" description="Disordered" evidence="1">
    <location>
        <begin position="149"/>
        <end position="196"/>
    </location>
</feature>
<feature type="compositionally biased region" description="Basic and acidic residues" evidence="1">
    <location>
        <begin position="165"/>
        <end position="184"/>
    </location>
</feature>
<feature type="region of interest" description="Disordered" evidence="1">
    <location>
        <begin position="1"/>
        <end position="21"/>
    </location>
</feature>
<dbReference type="GO" id="GO:0003735">
    <property type="term" value="F:structural constituent of ribosome"/>
    <property type="evidence" value="ECO:0007669"/>
    <property type="project" value="InterPro"/>
</dbReference>
<dbReference type="GO" id="GO:0005762">
    <property type="term" value="C:mitochondrial large ribosomal subunit"/>
    <property type="evidence" value="ECO:0007669"/>
    <property type="project" value="InterPro"/>
</dbReference>
<feature type="compositionally biased region" description="Low complexity" evidence="1">
    <location>
        <begin position="149"/>
        <end position="164"/>
    </location>
</feature>
<dbReference type="KEGG" id="ttt:THITE_2108138"/>
<dbReference type="GO" id="GO:0032543">
    <property type="term" value="P:mitochondrial translation"/>
    <property type="evidence" value="ECO:0007669"/>
    <property type="project" value="InterPro"/>
</dbReference>
<evidence type="ECO:0000256" key="1">
    <source>
        <dbReference type="SAM" id="MobiDB-lite"/>
    </source>
</evidence>
<dbReference type="EMBL" id="CP003009">
    <property type="protein sequence ID" value="AEO63214.1"/>
    <property type="molecule type" value="Genomic_DNA"/>
</dbReference>
<name>G2QXU6_THETT</name>
<dbReference type="STRING" id="578455.G2QXU6"/>
<dbReference type="InterPro" id="IPR034600">
    <property type="entry name" value="Ribosomal_bL31m"/>
</dbReference>
<organism evidence="3 4">
    <name type="scientific">Thermothielavioides terrestris (strain ATCC 38088 / NRRL 8126)</name>
    <name type="common">Thielavia terrestris</name>
    <dbReference type="NCBI Taxonomy" id="578455"/>
    <lineage>
        <taxon>Eukaryota</taxon>
        <taxon>Fungi</taxon>
        <taxon>Dikarya</taxon>
        <taxon>Ascomycota</taxon>
        <taxon>Pezizomycotina</taxon>
        <taxon>Sordariomycetes</taxon>
        <taxon>Sordariomycetidae</taxon>
        <taxon>Sordariales</taxon>
        <taxon>Chaetomiaceae</taxon>
        <taxon>Thermothielavioides</taxon>
        <taxon>Thermothielavioides terrestris</taxon>
    </lineage>
</organism>
<dbReference type="Gene3D" id="6.20.130.10">
    <property type="match status" value="1"/>
</dbReference>
<evidence type="ECO:0000313" key="4">
    <source>
        <dbReference type="Proteomes" id="UP000008181"/>
    </source>
</evidence>
<dbReference type="OrthoDB" id="5587740at2759"/>
<feature type="compositionally biased region" description="Basic and acidic residues" evidence="1">
    <location>
        <begin position="219"/>
        <end position="228"/>
    </location>
</feature>